<evidence type="ECO:0000256" key="1">
    <source>
        <dbReference type="SAM" id="MobiDB-lite"/>
    </source>
</evidence>
<reference evidence="2" key="1">
    <citation type="submission" date="2023-04" db="EMBL/GenBank/DDBJ databases">
        <title>Phytophthora fragariaefolia NBRC 109709.</title>
        <authorList>
            <person name="Ichikawa N."/>
            <person name="Sato H."/>
            <person name="Tonouchi N."/>
        </authorList>
    </citation>
    <scope>NUCLEOTIDE SEQUENCE</scope>
    <source>
        <strain evidence="2">NBRC 109709</strain>
    </source>
</reference>
<feature type="compositionally biased region" description="Basic and acidic residues" evidence="1">
    <location>
        <begin position="33"/>
        <end position="105"/>
    </location>
</feature>
<name>A0A9W6Y578_9STRA</name>
<feature type="region of interest" description="Disordered" evidence="1">
    <location>
        <begin position="1"/>
        <end position="105"/>
    </location>
</feature>
<feature type="compositionally biased region" description="Basic and acidic residues" evidence="1">
    <location>
        <begin position="1"/>
        <end position="19"/>
    </location>
</feature>
<gene>
    <name evidence="2" type="ORF">Pfra01_002230300</name>
</gene>
<evidence type="ECO:0000313" key="2">
    <source>
        <dbReference type="EMBL" id="GMF53781.1"/>
    </source>
</evidence>
<protein>
    <submittedName>
        <fullName evidence="2">Unnamed protein product</fullName>
    </submittedName>
</protein>
<dbReference type="Proteomes" id="UP001165121">
    <property type="component" value="Unassembled WGS sequence"/>
</dbReference>
<dbReference type="AlphaFoldDB" id="A0A9W6Y578"/>
<proteinExistence type="predicted"/>
<keyword evidence="3" id="KW-1185">Reference proteome</keyword>
<comment type="caution">
    <text evidence="2">The sequence shown here is derived from an EMBL/GenBank/DDBJ whole genome shotgun (WGS) entry which is preliminary data.</text>
</comment>
<dbReference type="OrthoDB" id="129740at2759"/>
<dbReference type="EMBL" id="BSXT01003358">
    <property type="protein sequence ID" value="GMF53781.1"/>
    <property type="molecule type" value="Genomic_DNA"/>
</dbReference>
<evidence type="ECO:0000313" key="3">
    <source>
        <dbReference type="Proteomes" id="UP001165121"/>
    </source>
</evidence>
<accession>A0A9W6Y578</accession>
<organism evidence="2 3">
    <name type="scientific">Phytophthora fragariaefolia</name>
    <dbReference type="NCBI Taxonomy" id="1490495"/>
    <lineage>
        <taxon>Eukaryota</taxon>
        <taxon>Sar</taxon>
        <taxon>Stramenopiles</taxon>
        <taxon>Oomycota</taxon>
        <taxon>Peronosporomycetes</taxon>
        <taxon>Peronosporales</taxon>
        <taxon>Peronosporaceae</taxon>
        <taxon>Phytophthora</taxon>
    </lineage>
</organism>
<sequence>MQQRLDEMQRELDEAESKHSGGNGEMMKLRVFFQKDSDHRAENKERRRRSEREELAEADRKERGLIRRDEAKTAERRRLQDLQIARELREEQPRLDAESDAKLER</sequence>